<sequence>MTRETPHKFPEAQVLMDLAVHRPFRTHHKDGGNNLHVCFDKKLKQNALNNFLLSHTPYRCSLGRPKEAFDPAKQRTKQTNKVRAQCTSSELSLPKIPVASESLIGRTFTYSPSQQTNKRWIDLESEEEEPCNFLSCKSVKGDQIVHKEVSSRPTINRRKENRHNRSRSLPLILKKGSCPSCLRTDDASGKSLSNAEQNEHNYSTKIESVLCNRENISSRDQEFTTVMEDGAKVTVLPKETLY</sequence>
<dbReference type="EMBL" id="MU826359">
    <property type="protein sequence ID" value="KAJ7379159.1"/>
    <property type="molecule type" value="Genomic_DNA"/>
</dbReference>
<dbReference type="OrthoDB" id="5964970at2759"/>
<feature type="compositionally biased region" description="Basic residues" evidence="1">
    <location>
        <begin position="155"/>
        <end position="166"/>
    </location>
</feature>
<proteinExistence type="predicted"/>
<dbReference type="Proteomes" id="UP001163046">
    <property type="component" value="Unassembled WGS sequence"/>
</dbReference>
<accession>A0A9W9ZDU1</accession>
<dbReference type="AlphaFoldDB" id="A0A9W9ZDU1"/>
<evidence type="ECO:0000313" key="3">
    <source>
        <dbReference type="Proteomes" id="UP001163046"/>
    </source>
</evidence>
<evidence type="ECO:0000256" key="1">
    <source>
        <dbReference type="SAM" id="MobiDB-lite"/>
    </source>
</evidence>
<name>A0A9W9ZDU1_9CNID</name>
<comment type="caution">
    <text evidence="2">The sequence shown here is derived from an EMBL/GenBank/DDBJ whole genome shotgun (WGS) entry which is preliminary data.</text>
</comment>
<gene>
    <name evidence="2" type="ORF">OS493_017657</name>
</gene>
<keyword evidence="3" id="KW-1185">Reference proteome</keyword>
<evidence type="ECO:0000313" key="2">
    <source>
        <dbReference type="EMBL" id="KAJ7379159.1"/>
    </source>
</evidence>
<protein>
    <submittedName>
        <fullName evidence="2">Uncharacterized protein</fullName>
    </submittedName>
</protein>
<organism evidence="2 3">
    <name type="scientific">Desmophyllum pertusum</name>
    <dbReference type="NCBI Taxonomy" id="174260"/>
    <lineage>
        <taxon>Eukaryota</taxon>
        <taxon>Metazoa</taxon>
        <taxon>Cnidaria</taxon>
        <taxon>Anthozoa</taxon>
        <taxon>Hexacorallia</taxon>
        <taxon>Scleractinia</taxon>
        <taxon>Caryophylliina</taxon>
        <taxon>Caryophylliidae</taxon>
        <taxon>Desmophyllum</taxon>
    </lineage>
</organism>
<reference evidence="2" key="1">
    <citation type="submission" date="2023-01" db="EMBL/GenBank/DDBJ databases">
        <title>Genome assembly of the deep-sea coral Lophelia pertusa.</title>
        <authorList>
            <person name="Herrera S."/>
            <person name="Cordes E."/>
        </authorList>
    </citation>
    <scope>NUCLEOTIDE SEQUENCE</scope>
    <source>
        <strain evidence="2">USNM1676648</strain>
        <tissue evidence="2">Polyp</tissue>
    </source>
</reference>
<feature type="region of interest" description="Disordered" evidence="1">
    <location>
        <begin position="149"/>
        <end position="169"/>
    </location>
</feature>